<reference evidence="2" key="1">
    <citation type="submission" date="2020-05" db="EMBL/GenBank/DDBJ databases">
        <title>Mycena genomes resolve the evolution of fungal bioluminescence.</title>
        <authorList>
            <person name="Tsai I.J."/>
        </authorList>
    </citation>
    <scope>NUCLEOTIDE SEQUENCE</scope>
    <source>
        <strain evidence="2">CCC161011</strain>
    </source>
</reference>
<evidence type="ECO:0000256" key="1">
    <source>
        <dbReference type="SAM" id="MobiDB-lite"/>
    </source>
</evidence>
<sequence length="94" mass="10289">MNESFFLVVSGKAHPGTAYLLYGPKSRHESPPWCVHRSGPFDGILPLLVSALLLPWYTHPRGSQKSLGVSRSERQDQRRPHASIKTAGGPGSIL</sequence>
<gene>
    <name evidence="2" type="ORF">MVEN_01509500</name>
</gene>
<accession>A0A8H7CTJ2</accession>
<protein>
    <submittedName>
        <fullName evidence="2">Uncharacterized protein</fullName>
    </submittedName>
</protein>
<name>A0A8H7CTJ2_9AGAR</name>
<dbReference type="Proteomes" id="UP000620124">
    <property type="component" value="Unassembled WGS sequence"/>
</dbReference>
<feature type="region of interest" description="Disordered" evidence="1">
    <location>
        <begin position="60"/>
        <end position="94"/>
    </location>
</feature>
<evidence type="ECO:0000313" key="2">
    <source>
        <dbReference type="EMBL" id="KAF7347531.1"/>
    </source>
</evidence>
<evidence type="ECO:0000313" key="3">
    <source>
        <dbReference type="Proteomes" id="UP000620124"/>
    </source>
</evidence>
<organism evidence="2 3">
    <name type="scientific">Mycena venus</name>
    <dbReference type="NCBI Taxonomy" id="2733690"/>
    <lineage>
        <taxon>Eukaryota</taxon>
        <taxon>Fungi</taxon>
        <taxon>Dikarya</taxon>
        <taxon>Basidiomycota</taxon>
        <taxon>Agaricomycotina</taxon>
        <taxon>Agaricomycetes</taxon>
        <taxon>Agaricomycetidae</taxon>
        <taxon>Agaricales</taxon>
        <taxon>Marasmiineae</taxon>
        <taxon>Mycenaceae</taxon>
        <taxon>Mycena</taxon>
    </lineage>
</organism>
<dbReference type="EMBL" id="JACAZI010000012">
    <property type="protein sequence ID" value="KAF7347531.1"/>
    <property type="molecule type" value="Genomic_DNA"/>
</dbReference>
<keyword evidence="3" id="KW-1185">Reference proteome</keyword>
<proteinExistence type="predicted"/>
<comment type="caution">
    <text evidence="2">The sequence shown here is derived from an EMBL/GenBank/DDBJ whole genome shotgun (WGS) entry which is preliminary data.</text>
</comment>
<dbReference type="AlphaFoldDB" id="A0A8H7CTJ2"/>